<gene>
    <name evidence="8" type="ORF">CKALI_10830</name>
</gene>
<keyword evidence="9" id="KW-1185">Reference proteome</keyword>
<dbReference type="Proteomes" id="UP000427071">
    <property type="component" value="Chromosome"/>
</dbReference>
<evidence type="ECO:0000313" key="9">
    <source>
        <dbReference type="Proteomes" id="UP000427071"/>
    </source>
</evidence>
<keyword evidence="5" id="KW-0460">Magnesium</keyword>
<comment type="cofactor">
    <cofactor evidence="2">
        <name>Mg(2+)</name>
        <dbReference type="ChEBI" id="CHEBI:18420"/>
    </cofactor>
</comment>
<evidence type="ECO:0000256" key="3">
    <source>
        <dbReference type="ARBA" id="ARBA00022723"/>
    </source>
</evidence>
<dbReference type="PANTHER" id="PTHR12992:SF11">
    <property type="entry name" value="MITOCHONDRIAL COENZYME A DIPHOSPHATASE NUDT8"/>
    <property type="match status" value="1"/>
</dbReference>
<dbReference type="InterPro" id="IPR045121">
    <property type="entry name" value="CoAse"/>
</dbReference>
<sequence>MNFNGINTALRPNDSPEWLRPLVASAKNGSLLGGLGLEDFPSTKRAAVLILLEGAGLDDAAVLLTHRTPTMRSHSGQVAFPGGRMDPEDRGPVDCALREAWEETGLDRRTVIPLAELDPVGIRATGNPVIPILGYWQEPRDLDVVSPLENDDIFRAPLTDLVNPDNRFIVRKGSWSGPAFWHRGYVIWGFTGGLLTAMIRHAGWEEPWSPLEVDLETALRGSRNGEM</sequence>
<organism evidence="8 9">
    <name type="scientific">Corynebacterium kalinowskii</name>
    <dbReference type="NCBI Taxonomy" id="2675216"/>
    <lineage>
        <taxon>Bacteria</taxon>
        <taxon>Bacillati</taxon>
        <taxon>Actinomycetota</taxon>
        <taxon>Actinomycetes</taxon>
        <taxon>Mycobacteriales</taxon>
        <taxon>Corynebacteriaceae</taxon>
        <taxon>Corynebacterium</taxon>
    </lineage>
</organism>
<feature type="domain" description="Nudix hydrolase" evidence="7">
    <location>
        <begin position="43"/>
        <end position="178"/>
    </location>
</feature>
<protein>
    <submittedName>
        <fullName evidence="8">NUDIX hydrolase</fullName>
    </submittedName>
</protein>
<dbReference type="CDD" id="cd03426">
    <property type="entry name" value="NUDIX_CoAse_Nudt7"/>
    <property type="match status" value="1"/>
</dbReference>
<dbReference type="Pfam" id="PF00293">
    <property type="entry name" value="NUDIX"/>
    <property type="match status" value="1"/>
</dbReference>
<name>A0A6B8VWF7_9CORY</name>
<accession>A0A6B8VWF7</accession>
<dbReference type="PANTHER" id="PTHR12992">
    <property type="entry name" value="NUDIX HYDROLASE"/>
    <property type="match status" value="1"/>
</dbReference>
<dbReference type="Gene3D" id="3.90.79.10">
    <property type="entry name" value="Nucleoside Triphosphate Pyrophosphohydrolase"/>
    <property type="match status" value="1"/>
</dbReference>
<dbReference type="AlphaFoldDB" id="A0A6B8VWF7"/>
<dbReference type="PROSITE" id="PS51462">
    <property type="entry name" value="NUDIX"/>
    <property type="match status" value="1"/>
</dbReference>
<evidence type="ECO:0000259" key="7">
    <source>
        <dbReference type="PROSITE" id="PS51462"/>
    </source>
</evidence>
<evidence type="ECO:0000256" key="2">
    <source>
        <dbReference type="ARBA" id="ARBA00001946"/>
    </source>
</evidence>
<dbReference type="GO" id="GO:0046872">
    <property type="term" value="F:metal ion binding"/>
    <property type="evidence" value="ECO:0007669"/>
    <property type="project" value="UniProtKB-KW"/>
</dbReference>
<dbReference type="InterPro" id="IPR015797">
    <property type="entry name" value="NUDIX_hydrolase-like_dom_sf"/>
</dbReference>
<evidence type="ECO:0000256" key="6">
    <source>
        <dbReference type="ARBA" id="ARBA00023211"/>
    </source>
</evidence>
<proteinExistence type="predicted"/>
<reference evidence="9" key="1">
    <citation type="submission" date="2019-11" db="EMBL/GenBank/DDBJ databases">
        <title>Complete genome sequence of Corynebacterium kalinowskii 1959, a novel Corynebacterium species isolated from soil of a small paddock in Vilsendorf, Germany.</title>
        <authorList>
            <person name="Schaffert L."/>
            <person name="Ruwe M."/>
            <person name="Milse J."/>
            <person name="Hanuschka K."/>
            <person name="Ortseifen V."/>
            <person name="Droste J."/>
            <person name="Brandt D."/>
            <person name="Schlueter L."/>
            <person name="Kutter Y."/>
            <person name="Vinke S."/>
            <person name="Viehoefer P."/>
            <person name="Jacob L."/>
            <person name="Luebke N.-C."/>
            <person name="Schulte-Berndt E."/>
            <person name="Hain C."/>
            <person name="Linder M."/>
            <person name="Schmidt P."/>
            <person name="Wollenschlaeger L."/>
            <person name="Luttermann T."/>
            <person name="Thieme E."/>
            <person name="Hassa J."/>
            <person name="Haak M."/>
            <person name="Wittchen M."/>
            <person name="Mentz A."/>
            <person name="Persicke M."/>
            <person name="Busche T."/>
            <person name="Ruckert C."/>
        </authorList>
    </citation>
    <scope>NUCLEOTIDE SEQUENCE [LARGE SCALE GENOMIC DNA]</scope>
    <source>
        <strain evidence="9">1959</strain>
    </source>
</reference>
<evidence type="ECO:0000256" key="1">
    <source>
        <dbReference type="ARBA" id="ARBA00001936"/>
    </source>
</evidence>
<evidence type="ECO:0000256" key="5">
    <source>
        <dbReference type="ARBA" id="ARBA00022842"/>
    </source>
</evidence>
<keyword evidence="6" id="KW-0464">Manganese</keyword>
<dbReference type="InterPro" id="IPR000086">
    <property type="entry name" value="NUDIX_hydrolase_dom"/>
</dbReference>
<dbReference type="SUPFAM" id="SSF55811">
    <property type="entry name" value="Nudix"/>
    <property type="match status" value="1"/>
</dbReference>
<evidence type="ECO:0000256" key="4">
    <source>
        <dbReference type="ARBA" id="ARBA00022801"/>
    </source>
</evidence>
<comment type="cofactor">
    <cofactor evidence="1">
        <name>Mn(2+)</name>
        <dbReference type="ChEBI" id="CHEBI:29035"/>
    </cofactor>
</comment>
<dbReference type="GO" id="GO:0010945">
    <property type="term" value="F:coenzyme A diphosphatase activity"/>
    <property type="evidence" value="ECO:0007669"/>
    <property type="project" value="InterPro"/>
</dbReference>
<dbReference type="RefSeq" id="WP_156193343.1">
    <property type="nucleotide sequence ID" value="NZ_CP046452.1"/>
</dbReference>
<keyword evidence="4 8" id="KW-0378">Hydrolase</keyword>
<keyword evidence="3" id="KW-0479">Metal-binding</keyword>
<dbReference type="EMBL" id="CP046452">
    <property type="protein sequence ID" value="QGU03016.1"/>
    <property type="molecule type" value="Genomic_DNA"/>
</dbReference>
<dbReference type="KEGG" id="ckw:CKALI_10830"/>
<evidence type="ECO:0000313" key="8">
    <source>
        <dbReference type="EMBL" id="QGU03016.1"/>
    </source>
</evidence>